<reference evidence="1" key="2">
    <citation type="submission" date="2021-09" db="EMBL/GenBank/DDBJ databases">
        <authorList>
            <person name="Jia N."/>
            <person name="Wang J."/>
            <person name="Shi W."/>
            <person name="Du L."/>
            <person name="Sun Y."/>
            <person name="Zhan W."/>
            <person name="Jiang J."/>
            <person name="Wang Q."/>
            <person name="Zhang B."/>
            <person name="Ji P."/>
            <person name="Sakyi L.B."/>
            <person name="Cui X."/>
            <person name="Yuan T."/>
            <person name="Jiang B."/>
            <person name="Yang W."/>
            <person name="Lam T.T.-Y."/>
            <person name="Chang Q."/>
            <person name="Ding S."/>
            <person name="Wang X."/>
            <person name="Zhu J."/>
            <person name="Ruan X."/>
            <person name="Zhao L."/>
            <person name="Wei J."/>
            <person name="Que T."/>
            <person name="Du C."/>
            <person name="Cheng J."/>
            <person name="Dai P."/>
            <person name="Han X."/>
            <person name="Huang E."/>
            <person name="Gao Y."/>
            <person name="Liu J."/>
            <person name="Shao H."/>
            <person name="Ye R."/>
            <person name="Li L."/>
            <person name="Wei W."/>
            <person name="Wang X."/>
            <person name="Wang C."/>
            <person name="Huo Q."/>
            <person name="Li W."/>
            <person name="Guo W."/>
            <person name="Chen H."/>
            <person name="Chen S."/>
            <person name="Zhou L."/>
            <person name="Zhou L."/>
            <person name="Ni X."/>
            <person name="Tian J."/>
            <person name="Zhou Y."/>
            <person name="Sheng Y."/>
            <person name="Liu T."/>
            <person name="Pan Y."/>
            <person name="Xia L."/>
            <person name="Li J."/>
            <person name="Zhao F."/>
            <person name="Cao W."/>
        </authorList>
    </citation>
    <scope>NUCLEOTIDE SEQUENCE</scope>
    <source>
        <strain evidence="1">Rsan-2018</strain>
        <tissue evidence="1">Larvae</tissue>
    </source>
</reference>
<proteinExistence type="predicted"/>
<dbReference type="VEuPathDB" id="VectorBase:RSAN_038148"/>
<name>A0A9D4PAM9_RHISA</name>
<dbReference type="AlphaFoldDB" id="A0A9D4PAM9"/>
<evidence type="ECO:0000313" key="2">
    <source>
        <dbReference type="Proteomes" id="UP000821837"/>
    </source>
</evidence>
<protein>
    <submittedName>
        <fullName evidence="1">Uncharacterized protein</fullName>
    </submittedName>
</protein>
<keyword evidence="2" id="KW-1185">Reference proteome</keyword>
<gene>
    <name evidence="1" type="ORF">HPB52_025027</name>
</gene>
<sequence>MASNTQIPRGIREKLVVAPLPCNVHPVHNTGRHKARTSKIVKQITDDKIEASFVDAAGYRDGKAFAVSVVDPLGIVISCALIRTTGPEVTEQLVIALVMQDAVGETSCIGARKRPLG</sequence>
<accession>A0A9D4PAM9</accession>
<reference evidence="1" key="1">
    <citation type="journal article" date="2020" name="Cell">
        <title>Large-Scale Comparative Analyses of Tick Genomes Elucidate Their Genetic Diversity and Vector Capacities.</title>
        <authorList>
            <consortium name="Tick Genome and Microbiome Consortium (TIGMIC)"/>
            <person name="Jia N."/>
            <person name="Wang J."/>
            <person name="Shi W."/>
            <person name="Du L."/>
            <person name="Sun Y."/>
            <person name="Zhan W."/>
            <person name="Jiang J.F."/>
            <person name="Wang Q."/>
            <person name="Zhang B."/>
            <person name="Ji P."/>
            <person name="Bell-Sakyi L."/>
            <person name="Cui X.M."/>
            <person name="Yuan T.T."/>
            <person name="Jiang B.G."/>
            <person name="Yang W.F."/>
            <person name="Lam T.T."/>
            <person name="Chang Q.C."/>
            <person name="Ding S.J."/>
            <person name="Wang X.J."/>
            <person name="Zhu J.G."/>
            <person name="Ruan X.D."/>
            <person name="Zhao L."/>
            <person name="Wei J.T."/>
            <person name="Ye R.Z."/>
            <person name="Que T.C."/>
            <person name="Du C.H."/>
            <person name="Zhou Y.H."/>
            <person name="Cheng J.X."/>
            <person name="Dai P.F."/>
            <person name="Guo W.B."/>
            <person name="Han X.H."/>
            <person name="Huang E.J."/>
            <person name="Li L.F."/>
            <person name="Wei W."/>
            <person name="Gao Y.C."/>
            <person name="Liu J.Z."/>
            <person name="Shao H.Z."/>
            <person name="Wang X."/>
            <person name="Wang C.C."/>
            <person name="Yang T.C."/>
            <person name="Huo Q.B."/>
            <person name="Li W."/>
            <person name="Chen H.Y."/>
            <person name="Chen S.E."/>
            <person name="Zhou L.G."/>
            <person name="Ni X.B."/>
            <person name="Tian J.H."/>
            <person name="Sheng Y."/>
            <person name="Liu T."/>
            <person name="Pan Y.S."/>
            <person name="Xia L.Y."/>
            <person name="Li J."/>
            <person name="Zhao F."/>
            <person name="Cao W.C."/>
        </authorList>
    </citation>
    <scope>NUCLEOTIDE SEQUENCE</scope>
    <source>
        <strain evidence="1">Rsan-2018</strain>
    </source>
</reference>
<dbReference type="Proteomes" id="UP000821837">
    <property type="component" value="Unassembled WGS sequence"/>
</dbReference>
<evidence type="ECO:0000313" key="1">
    <source>
        <dbReference type="EMBL" id="KAH7932008.1"/>
    </source>
</evidence>
<comment type="caution">
    <text evidence="1">The sequence shown here is derived from an EMBL/GenBank/DDBJ whole genome shotgun (WGS) entry which is preliminary data.</text>
</comment>
<dbReference type="EMBL" id="JABSTV010001799">
    <property type="protein sequence ID" value="KAH7932008.1"/>
    <property type="molecule type" value="Genomic_DNA"/>
</dbReference>
<organism evidence="1 2">
    <name type="scientific">Rhipicephalus sanguineus</name>
    <name type="common">Brown dog tick</name>
    <name type="synonym">Ixodes sanguineus</name>
    <dbReference type="NCBI Taxonomy" id="34632"/>
    <lineage>
        <taxon>Eukaryota</taxon>
        <taxon>Metazoa</taxon>
        <taxon>Ecdysozoa</taxon>
        <taxon>Arthropoda</taxon>
        <taxon>Chelicerata</taxon>
        <taxon>Arachnida</taxon>
        <taxon>Acari</taxon>
        <taxon>Parasitiformes</taxon>
        <taxon>Ixodida</taxon>
        <taxon>Ixodoidea</taxon>
        <taxon>Ixodidae</taxon>
        <taxon>Rhipicephalinae</taxon>
        <taxon>Rhipicephalus</taxon>
        <taxon>Rhipicephalus</taxon>
    </lineage>
</organism>